<dbReference type="GO" id="GO:0008843">
    <property type="term" value="F:endochitinase activity"/>
    <property type="evidence" value="ECO:0007669"/>
    <property type="project" value="UniProtKB-EC"/>
</dbReference>
<accession>A0A319EPR4</accession>
<dbReference type="InterPro" id="IPR011583">
    <property type="entry name" value="Chitinase_II/V-like_cat"/>
</dbReference>
<evidence type="ECO:0000256" key="9">
    <source>
        <dbReference type="ARBA" id="ARBA00023326"/>
    </source>
</evidence>
<dbReference type="GO" id="GO:0005576">
    <property type="term" value="C:extracellular region"/>
    <property type="evidence" value="ECO:0007669"/>
    <property type="project" value="TreeGrafter"/>
</dbReference>
<name>A0A319EPR4_ASPSB</name>
<dbReference type="VEuPathDB" id="FungiDB:BO78DRAFT_443817"/>
<evidence type="ECO:0000256" key="1">
    <source>
        <dbReference type="ARBA" id="ARBA00000822"/>
    </source>
</evidence>
<organism evidence="13 14">
    <name type="scientific">Aspergillus sclerotiicarbonarius (strain CBS 121057 / IBT 28362)</name>
    <dbReference type="NCBI Taxonomy" id="1448318"/>
    <lineage>
        <taxon>Eukaryota</taxon>
        <taxon>Fungi</taxon>
        <taxon>Dikarya</taxon>
        <taxon>Ascomycota</taxon>
        <taxon>Pezizomycotina</taxon>
        <taxon>Eurotiomycetes</taxon>
        <taxon>Eurotiomycetidae</taxon>
        <taxon>Eurotiales</taxon>
        <taxon>Aspergillaceae</taxon>
        <taxon>Aspergillus</taxon>
        <taxon>Aspergillus subgen. Circumdati</taxon>
    </lineage>
</organism>
<keyword evidence="11" id="KW-0732">Signal</keyword>
<dbReference type="Pfam" id="PF00704">
    <property type="entry name" value="Glyco_hydro_18"/>
    <property type="match status" value="1"/>
</dbReference>
<dbReference type="InterPro" id="IPR050314">
    <property type="entry name" value="Glycosyl_Hydrlase_18"/>
</dbReference>
<dbReference type="GO" id="GO:0006032">
    <property type="term" value="P:chitin catabolic process"/>
    <property type="evidence" value="ECO:0007669"/>
    <property type="project" value="UniProtKB-KW"/>
</dbReference>
<dbReference type="GO" id="GO:0000272">
    <property type="term" value="P:polysaccharide catabolic process"/>
    <property type="evidence" value="ECO:0007669"/>
    <property type="project" value="UniProtKB-KW"/>
</dbReference>
<dbReference type="SUPFAM" id="SSF54556">
    <property type="entry name" value="Chitinase insertion domain"/>
    <property type="match status" value="1"/>
</dbReference>
<dbReference type="CDD" id="cd06548">
    <property type="entry name" value="GH18_chitinase"/>
    <property type="match status" value="1"/>
</dbReference>
<evidence type="ECO:0000256" key="11">
    <source>
        <dbReference type="SAM" id="SignalP"/>
    </source>
</evidence>
<evidence type="ECO:0000256" key="8">
    <source>
        <dbReference type="ARBA" id="ARBA00023295"/>
    </source>
</evidence>
<dbReference type="SUPFAM" id="SSF51445">
    <property type="entry name" value="(Trans)glycosidases"/>
    <property type="match status" value="1"/>
</dbReference>
<keyword evidence="8 10" id="KW-0326">Glycosidase</keyword>
<dbReference type="Gene3D" id="3.10.50.10">
    <property type="match status" value="1"/>
</dbReference>
<dbReference type="Proteomes" id="UP000248423">
    <property type="component" value="Unassembled WGS sequence"/>
</dbReference>
<keyword evidence="5" id="KW-0146">Chitin degradation</keyword>
<evidence type="ECO:0000256" key="4">
    <source>
        <dbReference type="ARBA" id="ARBA00022801"/>
    </source>
</evidence>
<reference evidence="13 14" key="1">
    <citation type="submission" date="2018-02" db="EMBL/GenBank/DDBJ databases">
        <title>The genomes of Aspergillus section Nigri reveals drivers in fungal speciation.</title>
        <authorList>
            <consortium name="DOE Joint Genome Institute"/>
            <person name="Vesth T.C."/>
            <person name="Nybo J."/>
            <person name="Theobald S."/>
            <person name="Brandl J."/>
            <person name="Frisvad J.C."/>
            <person name="Nielsen K.F."/>
            <person name="Lyhne E.K."/>
            <person name="Kogle M.E."/>
            <person name="Kuo A."/>
            <person name="Riley R."/>
            <person name="Clum A."/>
            <person name="Nolan M."/>
            <person name="Lipzen A."/>
            <person name="Salamov A."/>
            <person name="Henrissat B."/>
            <person name="Wiebenga A."/>
            <person name="De vries R.P."/>
            <person name="Grigoriev I.V."/>
            <person name="Mortensen U.H."/>
            <person name="Andersen M.R."/>
            <person name="Baker S.E."/>
        </authorList>
    </citation>
    <scope>NUCLEOTIDE SEQUENCE [LARGE SCALE GENOMIC DNA]</scope>
    <source>
        <strain evidence="13 14">CBS 121057</strain>
    </source>
</reference>
<protein>
    <recommendedName>
        <fullName evidence="3">chitinase</fullName>
        <ecNumber evidence="3">3.2.1.14</ecNumber>
    </recommendedName>
</protein>
<evidence type="ECO:0000256" key="7">
    <source>
        <dbReference type="ARBA" id="ARBA00023277"/>
    </source>
</evidence>
<dbReference type="FunFam" id="3.20.20.80:FF:000095">
    <property type="entry name" value="Endochitinase B1"/>
    <property type="match status" value="1"/>
</dbReference>
<dbReference type="PROSITE" id="PS51910">
    <property type="entry name" value="GH18_2"/>
    <property type="match status" value="1"/>
</dbReference>
<evidence type="ECO:0000256" key="10">
    <source>
        <dbReference type="RuleBase" id="RU000489"/>
    </source>
</evidence>
<dbReference type="InterPro" id="IPR001223">
    <property type="entry name" value="Glyco_hydro18_cat"/>
</dbReference>
<comment type="similarity">
    <text evidence="2">Belongs to the glycosyl hydrolase 18 family. Chitinase class V subfamily.</text>
</comment>
<evidence type="ECO:0000256" key="6">
    <source>
        <dbReference type="ARBA" id="ARBA00023180"/>
    </source>
</evidence>
<dbReference type="PANTHER" id="PTHR11177">
    <property type="entry name" value="CHITINASE"/>
    <property type="match status" value="1"/>
</dbReference>
<dbReference type="InterPro" id="IPR001579">
    <property type="entry name" value="Glyco_hydro_18_chit_AS"/>
</dbReference>
<dbReference type="EMBL" id="KZ826317">
    <property type="protein sequence ID" value="PYI11650.1"/>
    <property type="molecule type" value="Genomic_DNA"/>
</dbReference>
<keyword evidence="9" id="KW-0624">Polysaccharide degradation</keyword>
<feature type="signal peptide" evidence="11">
    <location>
        <begin position="1"/>
        <end position="17"/>
    </location>
</feature>
<dbReference type="OrthoDB" id="76388at2759"/>
<keyword evidence="4 10" id="KW-0378">Hydrolase</keyword>
<evidence type="ECO:0000256" key="2">
    <source>
        <dbReference type="ARBA" id="ARBA00008682"/>
    </source>
</evidence>
<dbReference type="PROSITE" id="PS01095">
    <property type="entry name" value="GH18_1"/>
    <property type="match status" value="1"/>
</dbReference>
<keyword evidence="6" id="KW-0325">Glycoprotein</keyword>
<evidence type="ECO:0000313" key="14">
    <source>
        <dbReference type="Proteomes" id="UP000248423"/>
    </source>
</evidence>
<comment type="catalytic activity">
    <reaction evidence="1">
        <text>Random endo-hydrolysis of N-acetyl-beta-D-glucosaminide (1-&gt;4)-beta-linkages in chitin and chitodextrins.</text>
        <dbReference type="EC" id="3.2.1.14"/>
    </reaction>
</comment>
<gene>
    <name evidence="13" type="ORF">BO78DRAFT_443817</name>
</gene>
<dbReference type="FunFam" id="3.10.50.10:FF:000005">
    <property type="entry name" value="Endochitinase B1"/>
    <property type="match status" value="1"/>
</dbReference>
<sequence>MKVSFLLLLALFSLVHGTVVHSHRSGHAGTPDHRVHRSLTEQNSSTGYKSIAYYVNWAIYGRNHNPQDIPAEKLTHVLYAFANVRSDGEVYLSDTWSDVEKHYSGDSWNDVGTNVYGCIKQLYLLKQKNRKLKVLLSIGGWTYSSNFVAPANSEQGRKKFASSAVKLLGDLGFDGLDVDWEYPANDSQASDMVALLSEIRAQELDRYSRERANGNHFLLSIASPAGPARYSTLHLASMDRLLDFWNLMAYDYSGSWDTKTGHLANLYPSSDNPASTPFNTEQAISAYVAAGIAPNKIILGMPLYGRGFTNTDGPGKPFNGVGDGSWERGVWDYKALPQPGASVVELNNVGASYSYDAAKRTMISYDSPAIARVKAEYIKKRGLGGAMWWETSGDKKGSESLISTVVDSLGGTNALDTTENQLEYPASKYDNLRKGFR</sequence>
<keyword evidence="14" id="KW-1185">Reference proteome</keyword>
<dbReference type="PANTHER" id="PTHR11177:SF317">
    <property type="entry name" value="CHITINASE 12-RELATED"/>
    <property type="match status" value="1"/>
</dbReference>
<dbReference type="AlphaFoldDB" id="A0A319EPR4"/>
<evidence type="ECO:0000313" key="13">
    <source>
        <dbReference type="EMBL" id="PYI11650.1"/>
    </source>
</evidence>
<dbReference type="InterPro" id="IPR029070">
    <property type="entry name" value="Chitinase_insertion_sf"/>
</dbReference>
<evidence type="ECO:0000256" key="5">
    <source>
        <dbReference type="ARBA" id="ARBA00023024"/>
    </source>
</evidence>
<dbReference type="Gene3D" id="3.20.20.80">
    <property type="entry name" value="Glycosidases"/>
    <property type="match status" value="1"/>
</dbReference>
<evidence type="ECO:0000256" key="3">
    <source>
        <dbReference type="ARBA" id="ARBA00012729"/>
    </source>
</evidence>
<keyword evidence="7" id="KW-0119">Carbohydrate metabolism</keyword>
<dbReference type="EC" id="3.2.1.14" evidence="3"/>
<evidence type="ECO:0000259" key="12">
    <source>
        <dbReference type="PROSITE" id="PS51910"/>
    </source>
</evidence>
<dbReference type="InterPro" id="IPR017853">
    <property type="entry name" value="GH"/>
</dbReference>
<proteinExistence type="inferred from homology"/>
<dbReference type="STRING" id="1448318.A0A319EPR4"/>
<dbReference type="GO" id="GO:0008061">
    <property type="term" value="F:chitin binding"/>
    <property type="evidence" value="ECO:0007669"/>
    <property type="project" value="InterPro"/>
</dbReference>
<feature type="chain" id="PRO_5016420110" description="chitinase" evidence="11">
    <location>
        <begin position="18"/>
        <end position="437"/>
    </location>
</feature>
<feature type="domain" description="GH18" evidence="12">
    <location>
        <begin position="48"/>
        <end position="412"/>
    </location>
</feature>
<dbReference type="SMART" id="SM00636">
    <property type="entry name" value="Glyco_18"/>
    <property type="match status" value="1"/>
</dbReference>